<accession>A0A517R350</accession>
<dbReference type="SMART" id="SM00244">
    <property type="entry name" value="PHB"/>
    <property type="match status" value="1"/>
</dbReference>
<dbReference type="KEGG" id="svp:Pan189_27000"/>
<evidence type="ECO:0000313" key="8">
    <source>
        <dbReference type="EMBL" id="QDT38309.1"/>
    </source>
</evidence>
<dbReference type="NCBIfam" id="TIGR01932">
    <property type="entry name" value="hflC"/>
    <property type="match status" value="1"/>
</dbReference>
<dbReference type="Pfam" id="PF01145">
    <property type="entry name" value="Band_7"/>
    <property type="match status" value="1"/>
</dbReference>
<protein>
    <recommendedName>
        <fullName evidence="5">Protein HflC</fullName>
    </recommendedName>
</protein>
<dbReference type="GO" id="GO:0006508">
    <property type="term" value="P:proteolysis"/>
    <property type="evidence" value="ECO:0007669"/>
    <property type="project" value="UniProtKB-KW"/>
</dbReference>
<keyword evidence="4" id="KW-0472">Membrane</keyword>
<dbReference type="GO" id="GO:0016020">
    <property type="term" value="C:membrane"/>
    <property type="evidence" value="ECO:0007669"/>
    <property type="project" value="UniProtKB-SubCell"/>
</dbReference>
<comment type="similarity">
    <text evidence="2 5">Belongs to the band 7/mec-2 family. HflC subfamily.</text>
</comment>
<proteinExistence type="inferred from homology"/>
<comment type="function">
    <text evidence="5">HflC and HflK could regulate a protease.</text>
</comment>
<keyword evidence="8" id="KW-0378">Hydrolase</keyword>
<evidence type="ECO:0000313" key="9">
    <source>
        <dbReference type="Proteomes" id="UP000317318"/>
    </source>
</evidence>
<evidence type="ECO:0000256" key="4">
    <source>
        <dbReference type="ARBA" id="ARBA00022989"/>
    </source>
</evidence>
<dbReference type="AlphaFoldDB" id="A0A517R350"/>
<keyword evidence="9" id="KW-1185">Reference proteome</keyword>
<keyword evidence="4" id="KW-1133">Transmembrane helix</keyword>
<evidence type="ECO:0000259" key="7">
    <source>
        <dbReference type="SMART" id="SM00244"/>
    </source>
</evidence>
<keyword evidence="8" id="KW-0645">Protease</keyword>
<dbReference type="Gene3D" id="3.30.479.30">
    <property type="entry name" value="Band 7 domain"/>
    <property type="match status" value="1"/>
</dbReference>
<dbReference type="CDD" id="cd03405">
    <property type="entry name" value="SPFH_HflC"/>
    <property type="match status" value="1"/>
</dbReference>
<dbReference type="GO" id="GO:0008233">
    <property type="term" value="F:peptidase activity"/>
    <property type="evidence" value="ECO:0007669"/>
    <property type="project" value="UniProtKB-KW"/>
</dbReference>
<dbReference type="SUPFAM" id="SSF117892">
    <property type="entry name" value="Band 7/SPFH domain"/>
    <property type="match status" value="1"/>
</dbReference>
<keyword evidence="3" id="KW-0812">Transmembrane</keyword>
<name>A0A517R350_9PLAN</name>
<evidence type="ECO:0000256" key="1">
    <source>
        <dbReference type="ARBA" id="ARBA00004167"/>
    </source>
</evidence>
<dbReference type="InterPro" id="IPR010200">
    <property type="entry name" value="HflC"/>
</dbReference>
<evidence type="ECO:0000256" key="2">
    <source>
        <dbReference type="ARBA" id="ARBA00007862"/>
    </source>
</evidence>
<comment type="subcellular location">
    <subcellularLocation>
        <location evidence="1">Membrane</location>
        <topology evidence="1">Single-pass membrane protein</topology>
    </subcellularLocation>
</comment>
<organism evidence="8 9">
    <name type="scientific">Stratiformator vulcanicus</name>
    <dbReference type="NCBI Taxonomy" id="2527980"/>
    <lineage>
        <taxon>Bacteria</taxon>
        <taxon>Pseudomonadati</taxon>
        <taxon>Planctomycetota</taxon>
        <taxon>Planctomycetia</taxon>
        <taxon>Planctomycetales</taxon>
        <taxon>Planctomycetaceae</taxon>
        <taxon>Stratiformator</taxon>
    </lineage>
</organism>
<dbReference type="Proteomes" id="UP000317318">
    <property type="component" value="Chromosome"/>
</dbReference>
<dbReference type="InterPro" id="IPR036013">
    <property type="entry name" value="Band_7/SPFH_dom_sf"/>
</dbReference>
<dbReference type="PANTHER" id="PTHR42911">
    <property type="entry name" value="MODULATOR OF FTSH PROTEASE HFLC"/>
    <property type="match status" value="1"/>
</dbReference>
<dbReference type="RefSeq" id="WP_145364433.1">
    <property type="nucleotide sequence ID" value="NZ_CP036268.1"/>
</dbReference>
<evidence type="ECO:0000256" key="6">
    <source>
        <dbReference type="SAM" id="MobiDB-lite"/>
    </source>
</evidence>
<gene>
    <name evidence="8" type="primary">hflC_2</name>
    <name evidence="8" type="ORF">Pan189_27000</name>
</gene>
<dbReference type="InterPro" id="IPR001107">
    <property type="entry name" value="Band_7"/>
</dbReference>
<sequence>MKNFTPIALMGGLILVVLAIVIANASIYTVNERELAVILQFGRPVASRTEPGLYFKTPFVQEVRRLPKTLQYWRSSEREKLEDLPTSDGKKIEVSAYAIWRITDPEQFVKVLRDVDNAETAIKLRVRSAIRDVITAHSLAEVVRSSDRDLSYSLQVLLPGTSNDDAVPEELPPVDSLPTQPGADVDIEVGRERIVELVSQNVTERLRGAGEPEPVDRGIELVDVGVNNIEFVPQVREAAFERLRTFMETIAAGYLADGEQRKQEIINEARAEVERIIGEGERDSKRIRGDVEASIIADFATAISETGEFYNFLKTLEVYEKSFNSKTRMIMTTDSDLMRLLKSPQGRKND</sequence>
<evidence type="ECO:0000256" key="3">
    <source>
        <dbReference type="ARBA" id="ARBA00022692"/>
    </source>
</evidence>
<dbReference type="OrthoDB" id="9809197at2"/>
<dbReference type="PANTHER" id="PTHR42911:SF2">
    <property type="entry name" value="PROHIBITIN FAMILY PROTEIN"/>
    <property type="match status" value="1"/>
</dbReference>
<feature type="domain" description="Band 7" evidence="7">
    <location>
        <begin position="25"/>
        <end position="243"/>
    </location>
</feature>
<dbReference type="EMBL" id="CP036268">
    <property type="protein sequence ID" value="QDT38309.1"/>
    <property type="molecule type" value="Genomic_DNA"/>
</dbReference>
<dbReference type="PIRSF" id="PIRSF005651">
    <property type="entry name" value="HflC"/>
    <property type="match status" value="1"/>
</dbReference>
<reference evidence="8 9" key="1">
    <citation type="submission" date="2019-02" db="EMBL/GenBank/DDBJ databases">
        <title>Deep-cultivation of Planctomycetes and their phenomic and genomic characterization uncovers novel biology.</title>
        <authorList>
            <person name="Wiegand S."/>
            <person name="Jogler M."/>
            <person name="Boedeker C."/>
            <person name="Pinto D."/>
            <person name="Vollmers J."/>
            <person name="Rivas-Marin E."/>
            <person name="Kohn T."/>
            <person name="Peeters S.H."/>
            <person name="Heuer A."/>
            <person name="Rast P."/>
            <person name="Oberbeckmann S."/>
            <person name="Bunk B."/>
            <person name="Jeske O."/>
            <person name="Meyerdierks A."/>
            <person name="Storesund J.E."/>
            <person name="Kallscheuer N."/>
            <person name="Luecker S."/>
            <person name="Lage O.M."/>
            <person name="Pohl T."/>
            <person name="Merkel B.J."/>
            <person name="Hornburger P."/>
            <person name="Mueller R.-W."/>
            <person name="Bruemmer F."/>
            <person name="Labrenz M."/>
            <person name="Spormann A.M."/>
            <person name="Op den Camp H."/>
            <person name="Overmann J."/>
            <person name="Amann R."/>
            <person name="Jetten M.S.M."/>
            <person name="Mascher T."/>
            <person name="Medema M.H."/>
            <person name="Devos D.P."/>
            <person name="Kaster A.-K."/>
            <person name="Ovreas L."/>
            <person name="Rohde M."/>
            <person name="Galperin M.Y."/>
            <person name="Jogler C."/>
        </authorList>
    </citation>
    <scope>NUCLEOTIDE SEQUENCE [LARGE SCALE GENOMIC DNA]</scope>
    <source>
        <strain evidence="8 9">Pan189</strain>
    </source>
</reference>
<evidence type="ECO:0000256" key="5">
    <source>
        <dbReference type="PIRNR" id="PIRNR005651"/>
    </source>
</evidence>
<feature type="region of interest" description="Disordered" evidence="6">
    <location>
        <begin position="161"/>
        <end position="182"/>
    </location>
</feature>